<dbReference type="AlphaFoldDB" id="A0A423WHB5"/>
<feature type="compositionally biased region" description="Basic and acidic residues" evidence="1">
    <location>
        <begin position="20"/>
        <end position="39"/>
    </location>
</feature>
<feature type="region of interest" description="Disordered" evidence="1">
    <location>
        <begin position="1"/>
        <end position="39"/>
    </location>
</feature>
<comment type="caution">
    <text evidence="2">The sequence shown here is derived from an EMBL/GenBank/DDBJ whole genome shotgun (WGS) entry which is preliminary data.</text>
</comment>
<name>A0A423WHB5_CYTCH</name>
<keyword evidence="3" id="KW-1185">Reference proteome</keyword>
<protein>
    <submittedName>
        <fullName evidence="2">Uncharacterized protein</fullName>
    </submittedName>
</protein>
<dbReference type="EMBL" id="LJZO01000004">
    <property type="protein sequence ID" value="ROW02731.1"/>
    <property type="molecule type" value="Genomic_DNA"/>
</dbReference>
<accession>A0A423WHB5</accession>
<organism evidence="2 3">
    <name type="scientific">Cytospora chrysosperma</name>
    <name type="common">Cytospora canker fungus</name>
    <name type="synonym">Sphaeria chrysosperma</name>
    <dbReference type="NCBI Taxonomy" id="252740"/>
    <lineage>
        <taxon>Eukaryota</taxon>
        <taxon>Fungi</taxon>
        <taxon>Dikarya</taxon>
        <taxon>Ascomycota</taxon>
        <taxon>Pezizomycotina</taxon>
        <taxon>Sordariomycetes</taxon>
        <taxon>Sordariomycetidae</taxon>
        <taxon>Diaporthales</taxon>
        <taxon>Cytosporaceae</taxon>
        <taxon>Cytospora</taxon>
    </lineage>
</organism>
<sequence>MVRKAPRVRKMEIPTANRVSRKESKAGERQRRRETGQEDEWMEFRGVHAAIIHSSDSFDEQAQKWLSTIRVEVARGAKSVLSAGDMRGQEMLEHVDVAFFGTREAVRYAKIR</sequence>
<reference evidence="2 3" key="1">
    <citation type="submission" date="2015-09" db="EMBL/GenBank/DDBJ databases">
        <title>Host preference determinants of Valsa canker pathogens revealed by comparative genomics.</title>
        <authorList>
            <person name="Yin Z."/>
            <person name="Huang L."/>
        </authorList>
    </citation>
    <scope>NUCLEOTIDE SEQUENCE [LARGE SCALE GENOMIC DNA]</scope>
    <source>
        <strain evidence="2 3">YSFL</strain>
    </source>
</reference>
<evidence type="ECO:0000313" key="2">
    <source>
        <dbReference type="EMBL" id="ROW02731.1"/>
    </source>
</evidence>
<dbReference type="Proteomes" id="UP000284375">
    <property type="component" value="Unassembled WGS sequence"/>
</dbReference>
<evidence type="ECO:0000256" key="1">
    <source>
        <dbReference type="SAM" id="MobiDB-lite"/>
    </source>
</evidence>
<proteinExistence type="predicted"/>
<evidence type="ECO:0000313" key="3">
    <source>
        <dbReference type="Proteomes" id="UP000284375"/>
    </source>
</evidence>
<gene>
    <name evidence="2" type="ORF">VSDG_01919</name>
</gene>